<feature type="region of interest" description="Disordered" evidence="1">
    <location>
        <begin position="158"/>
        <end position="186"/>
    </location>
</feature>
<protein>
    <submittedName>
        <fullName evidence="2">Uncharacterized protein</fullName>
    </submittedName>
</protein>
<proteinExistence type="predicted"/>
<feature type="region of interest" description="Disordered" evidence="1">
    <location>
        <begin position="356"/>
        <end position="403"/>
    </location>
</feature>
<sequence>MESIQVPENFRSIIVDFTTDLSATFPEYAYLWSKWTNPALSEDELNGLFQYCMKVYPERFFDVLNQNNEIFHHDNTTNTMFLPNVEFKLLFSCDGVSENTKKTLWKYIQLILFTVVSGIQDKTTFGDAMNMFEGIDETMLQDKLKETMESISSFFNKETMDQDSSQSQDQDQDHEQGSKTPFTMPNLDNMQDHLKSLFNGKIGALAQEMAEEISGEFKDLLGEDMDNVKNTEDVLKKLMKNPKKIMDLVKTVGGKLDAKMKSGEISKEEIMKEATDMMQNMGGMDKFGDMFKEMAKNMQGGLGKNMRVDVNAMARMTKQQEMKEKMLAKLRAKQEAQAQAKFSVQPTNTANNFVFKIDGEEGQEKSYIHPDILKEMEREDAKKAEQSKKSGEGNKKKKGKKNK</sequence>
<evidence type="ECO:0000313" key="2">
    <source>
        <dbReference type="EMBL" id="QHS82726.1"/>
    </source>
</evidence>
<organism evidence="2">
    <name type="scientific">viral metagenome</name>
    <dbReference type="NCBI Taxonomy" id="1070528"/>
    <lineage>
        <taxon>unclassified sequences</taxon>
        <taxon>metagenomes</taxon>
        <taxon>organismal metagenomes</taxon>
    </lineage>
</organism>
<name>A0A6C0AT32_9ZZZZ</name>
<dbReference type="EMBL" id="MN740804">
    <property type="protein sequence ID" value="QHS82726.1"/>
    <property type="molecule type" value="Genomic_DNA"/>
</dbReference>
<reference evidence="2" key="1">
    <citation type="journal article" date="2020" name="Nature">
        <title>Giant virus diversity and host interactions through global metagenomics.</title>
        <authorList>
            <person name="Schulz F."/>
            <person name="Roux S."/>
            <person name="Paez-Espino D."/>
            <person name="Jungbluth S."/>
            <person name="Walsh D.A."/>
            <person name="Denef V.J."/>
            <person name="McMahon K.D."/>
            <person name="Konstantinidis K.T."/>
            <person name="Eloe-Fadrosh E.A."/>
            <person name="Kyrpides N.C."/>
            <person name="Woyke T."/>
        </authorList>
    </citation>
    <scope>NUCLEOTIDE SEQUENCE</scope>
    <source>
        <strain evidence="2">GVMAG-S-1101171-111</strain>
    </source>
</reference>
<feature type="compositionally biased region" description="Basic and acidic residues" evidence="1">
    <location>
        <begin position="357"/>
        <end position="394"/>
    </location>
</feature>
<accession>A0A6C0AT32</accession>
<dbReference type="AlphaFoldDB" id="A0A6C0AT32"/>
<evidence type="ECO:0000256" key="1">
    <source>
        <dbReference type="SAM" id="MobiDB-lite"/>
    </source>
</evidence>